<protein>
    <recommendedName>
        <fullName evidence="7">RxLR effector PexRD54 WY domain-containing protein</fullName>
    </recommendedName>
</protein>
<dbReference type="VEuPathDB" id="FungiDB:KRP23_10801"/>
<dbReference type="VEuPathDB" id="FungiDB:KRP22_10243"/>
<dbReference type="GO" id="GO:0005576">
    <property type="term" value="C:extracellular region"/>
    <property type="evidence" value="ECO:0007669"/>
    <property type="project" value="UniProtKB-SubCell"/>
</dbReference>
<evidence type="ECO:0000313" key="8">
    <source>
        <dbReference type="EnsemblProtists" id="Phyra82373"/>
    </source>
</evidence>
<feature type="domain" description="RxLR effector PexRD54 WY" evidence="7">
    <location>
        <begin position="346"/>
        <end position="387"/>
    </location>
</feature>
<proteinExistence type="inferred from homology"/>
<evidence type="ECO:0000259" key="7">
    <source>
        <dbReference type="Pfam" id="PF22748"/>
    </source>
</evidence>
<evidence type="ECO:0000256" key="2">
    <source>
        <dbReference type="ARBA" id="ARBA00004613"/>
    </source>
</evidence>
<dbReference type="VEuPathDB" id="FungiDB:KRP22_4632"/>
<evidence type="ECO:0000256" key="4">
    <source>
        <dbReference type="ARBA" id="ARBA00022525"/>
    </source>
</evidence>
<evidence type="ECO:0000256" key="1">
    <source>
        <dbReference type="ARBA" id="ARBA00004340"/>
    </source>
</evidence>
<comment type="similarity">
    <text evidence="3">Belongs to the RxLR effector family.</text>
</comment>
<evidence type="ECO:0000313" key="9">
    <source>
        <dbReference type="Proteomes" id="UP000005238"/>
    </source>
</evidence>
<name>H3GXN0_PHYRM</name>
<dbReference type="EnsemblProtists" id="Phyra82373">
    <property type="protein sequence ID" value="Phyra82373"/>
    <property type="gene ID" value="Phyra82373"/>
</dbReference>
<reference evidence="9" key="1">
    <citation type="journal article" date="2006" name="Science">
        <title>Phytophthora genome sequences uncover evolutionary origins and mechanisms of pathogenesis.</title>
        <authorList>
            <person name="Tyler B.M."/>
            <person name="Tripathy S."/>
            <person name="Zhang X."/>
            <person name="Dehal P."/>
            <person name="Jiang R.H."/>
            <person name="Aerts A."/>
            <person name="Arredondo F.D."/>
            <person name="Baxter L."/>
            <person name="Bensasson D."/>
            <person name="Beynon J.L."/>
            <person name="Chapman J."/>
            <person name="Damasceno C.M."/>
            <person name="Dorrance A.E."/>
            <person name="Dou D."/>
            <person name="Dickerman A.W."/>
            <person name="Dubchak I.L."/>
            <person name="Garbelotto M."/>
            <person name="Gijzen M."/>
            <person name="Gordon S.G."/>
            <person name="Govers F."/>
            <person name="Grunwald N.J."/>
            <person name="Huang W."/>
            <person name="Ivors K.L."/>
            <person name="Jones R.W."/>
            <person name="Kamoun S."/>
            <person name="Krampis K."/>
            <person name="Lamour K.H."/>
            <person name="Lee M.K."/>
            <person name="McDonald W.H."/>
            <person name="Medina M."/>
            <person name="Meijer H.J."/>
            <person name="Nordberg E.K."/>
            <person name="Maclean D.J."/>
            <person name="Ospina-Giraldo M.D."/>
            <person name="Morris P.F."/>
            <person name="Phuntumart V."/>
            <person name="Putnam N.H."/>
            <person name="Rash S."/>
            <person name="Rose J.K."/>
            <person name="Sakihama Y."/>
            <person name="Salamov A.A."/>
            <person name="Savidor A."/>
            <person name="Scheuring C.F."/>
            <person name="Smith B.M."/>
            <person name="Sobral B.W."/>
            <person name="Terry A."/>
            <person name="Torto-Alalibo T.A."/>
            <person name="Win J."/>
            <person name="Xu Z."/>
            <person name="Zhang H."/>
            <person name="Grigoriev I.V."/>
            <person name="Rokhsar D.S."/>
            <person name="Boore J.L."/>
        </authorList>
    </citation>
    <scope>NUCLEOTIDE SEQUENCE [LARGE SCALE GENOMIC DNA]</scope>
    <source>
        <strain evidence="9">Pr102</strain>
    </source>
</reference>
<dbReference type="InParanoid" id="H3GXN0"/>
<dbReference type="VEuPathDB" id="FungiDB:KRP23_120"/>
<organism evidence="8 9">
    <name type="scientific">Phytophthora ramorum</name>
    <name type="common">Sudden oak death agent</name>
    <dbReference type="NCBI Taxonomy" id="164328"/>
    <lineage>
        <taxon>Eukaryota</taxon>
        <taxon>Sar</taxon>
        <taxon>Stramenopiles</taxon>
        <taxon>Oomycota</taxon>
        <taxon>Peronosporomycetes</taxon>
        <taxon>Peronosporales</taxon>
        <taxon>Peronosporaceae</taxon>
        <taxon>Phytophthora</taxon>
    </lineage>
</organism>
<feature type="domain" description="RxLR effector PexRD54 WY" evidence="7">
    <location>
        <begin position="73"/>
        <end position="114"/>
    </location>
</feature>
<dbReference type="Pfam" id="PF22748">
    <property type="entry name" value="PexRD54_WY"/>
    <property type="match status" value="3"/>
</dbReference>
<keyword evidence="9" id="KW-1185">Reference proteome</keyword>
<dbReference type="eggNOG" id="ENOG502RANW">
    <property type="taxonomic scope" value="Eukaryota"/>
</dbReference>
<dbReference type="GO" id="GO:0043657">
    <property type="term" value="C:host cell"/>
    <property type="evidence" value="ECO:0007669"/>
    <property type="project" value="UniProtKB-SubCell"/>
</dbReference>
<keyword evidence="4" id="KW-0964">Secreted</keyword>
<evidence type="ECO:0000256" key="5">
    <source>
        <dbReference type="ARBA" id="ARBA00022729"/>
    </source>
</evidence>
<evidence type="ECO:0000256" key="6">
    <source>
        <dbReference type="ARBA" id="ARBA00023026"/>
    </source>
</evidence>
<keyword evidence="6" id="KW-0843">Virulence</keyword>
<keyword evidence="5" id="KW-0732">Signal</keyword>
<dbReference type="EMBL" id="DS566068">
    <property type="status" value="NOT_ANNOTATED_CDS"/>
    <property type="molecule type" value="Genomic_DNA"/>
</dbReference>
<evidence type="ECO:0000256" key="3">
    <source>
        <dbReference type="ARBA" id="ARBA00010400"/>
    </source>
</evidence>
<accession>H3GXN0</accession>
<feature type="domain" description="RxLR effector PexRD54 WY" evidence="7">
    <location>
        <begin position="499"/>
        <end position="537"/>
    </location>
</feature>
<comment type="subcellular location">
    <subcellularLocation>
        <location evidence="1">Host cell</location>
    </subcellularLocation>
    <subcellularLocation>
        <location evidence="2">Secreted</location>
    </subcellularLocation>
</comment>
<dbReference type="AlphaFoldDB" id="H3GXN0"/>
<dbReference type="Proteomes" id="UP000005238">
    <property type="component" value="Unassembled WGS sequence"/>
</dbReference>
<reference evidence="8" key="2">
    <citation type="submission" date="2015-06" db="UniProtKB">
        <authorList>
            <consortium name="EnsemblProtists"/>
        </authorList>
    </citation>
    <scope>IDENTIFICATION</scope>
    <source>
        <strain evidence="8">Pr102</strain>
    </source>
</reference>
<sequence length="806" mass="90986">MKLTQAGGYLFYDPQFAVWVKYVDDLSAKHPAKATSAISTLTTQYGDKALYKLLESGKSVPGQGHLVKRLQTEQMQHWATVGKSPDDVFRLFSLQKAGNSLLTNPKFISWATYVDDVNALNPTKAKPMISTLRNHYDDDILFKMLDAAKNSDATRRIATKLEAQQLQGWLRNGKSPDNAFVQMRLGSVADDLMARPLFSTWVKYTDEFNAQYPAEKTTLFHVLTKRVEDEDLARIIAVGKTFDSAKAIATKLETQQMQVWLASGKSSDRVFTLLKLNKAEKNFFGNRLYKTWSSYMNLFNKENPGKETNLFKTLAAHYRDKPLIKILEEAKKFPNLESTARRLQTEKIQSYLASKQSPGEVFTLLGLGDAWDNVVGNPLFKTWLDYVKKFDRESPGKKTDWVTSSFVLRVDMRFYFTIVLLIGAFFANAGADSAAMNAKATTTNYAEMARSLTVNQYKRLLRADDTVHEDVEERGITSALKSLPGVDKAKKLLLKQQLAAYLKKEKSADDVFSKLNLAKTGDKLFESPKFLAWVKYVDDFNMKQKDPDKAMSMIPTLTKQFGDASLAKMLAVAARSPSTKRLAESLQAQQLKSWKEAGLSVDDVFRRLSLNTGLDDILTNPLFLTFNKYLVDFNTWNPGKSTTMVETLARSYGDIPVAKMLEAATKVDDTKAMATRLQDQQRDVWKDMGLNVDDVYSQVLRLDDTTGNLFENPNFAVWTKFVDDFSGGQTSSFEALWKILGEKTLVQKLVASSQTKRNSTVRELQNDLIRKWLSLKTPPAEVSKLLGTSFEGTTLASRYKWNFSNQ</sequence>
<dbReference type="InterPro" id="IPR054463">
    <property type="entry name" value="PexRD54_WY"/>
</dbReference>
<dbReference type="HOGENOM" id="CLU_021192_3_0_1"/>
<dbReference type="VEuPathDB" id="FungiDB:KRP23_12168"/>